<dbReference type="Proteomes" id="UP001215280">
    <property type="component" value="Unassembled WGS sequence"/>
</dbReference>
<dbReference type="SUPFAM" id="SSF56112">
    <property type="entry name" value="Protein kinase-like (PK-like)"/>
    <property type="match status" value="2"/>
</dbReference>
<comment type="catalytic activity">
    <reaction evidence="8">
        <text>L-seryl-[protein] + ATP = O-phospho-L-seryl-[protein] + ADP + H(+)</text>
        <dbReference type="Rhea" id="RHEA:17989"/>
        <dbReference type="Rhea" id="RHEA-COMP:9863"/>
        <dbReference type="Rhea" id="RHEA-COMP:11604"/>
        <dbReference type="ChEBI" id="CHEBI:15378"/>
        <dbReference type="ChEBI" id="CHEBI:29999"/>
        <dbReference type="ChEBI" id="CHEBI:30616"/>
        <dbReference type="ChEBI" id="CHEBI:83421"/>
        <dbReference type="ChEBI" id="CHEBI:456216"/>
        <dbReference type="EC" id="2.7.11.1"/>
    </reaction>
</comment>
<dbReference type="GO" id="GO:0035556">
    <property type="term" value="P:intracellular signal transduction"/>
    <property type="evidence" value="ECO:0007669"/>
    <property type="project" value="TreeGrafter"/>
</dbReference>
<evidence type="ECO:0000256" key="1">
    <source>
        <dbReference type="ARBA" id="ARBA00012513"/>
    </source>
</evidence>
<evidence type="ECO:0000313" key="12">
    <source>
        <dbReference type="EMBL" id="KAJ7759444.1"/>
    </source>
</evidence>
<dbReference type="Gene3D" id="3.30.200.20">
    <property type="entry name" value="Phosphorylase Kinase, domain 1"/>
    <property type="match status" value="1"/>
</dbReference>
<evidence type="ECO:0000256" key="6">
    <source>
        <dbReference type="ARBA" id="ARBA00022840"/>
    </source>
</evidence>
<feature type="domain" description="GYF" evidence="11">
    <location>
        <begin position="201"/>
        <end position="249"/>
    </location>
</feature>
<dbReference type="InterPro" id="IPR000719">
    <property type="entry name" value="Prot_kinase_dom"/>
</dbReference>
<evidence type="ECO:0000256" key="4">
    <source>
        <dbReference type="ARBA" id="ARBA00022741"/>
    </source>
</evidence>
<dbReference type="GO" id="GO:0005737">
    <property type="term" value="C:cytoplasm"/>
    <property type="evidence" value="ECO:0007669"/>
    <property type="project" value="TreeGrafter"/>
</dbReference>
<dbReference type="AlphaFoldDB" id="A0AAD7J8R9"/>
<dbReference type="PANTHER" id="PTHR24356:SF1">
    <property type="entry name" value="SERINE_THREONINE-PROTEIN KINASE GREATWALL"/>
    <property type="match status" value="1"/>
</dbReference>
<gene>
    <name evidence="12" type="ORF">DFH07DRAFT_446238</name>
</gene>
<evidence type="ECO:0000256" key="5">
    <source>
        <dbReference type="ARBA" id="ARBA00022777"/>
    </source>
</evidence>
<evidence type="ECO:0000259" key="10">
    <source>
        <dbReference type="PROSITE" id="PS50011"/>
    </source>
</evidence>
<dbReference type="Gene3D" id="3.30.1490.40">
    <property type="match status" value="1"/>
</dbReference>
<feature type="compositionally biased region" description="Polar residues" evidence="9">
    <location>
        <begin position="657"/>
        <end position="676"/>
    </location>
</feature>
<dbReference type="InterPro" id="IPR008266">
    <property type="entry name" value="Tyr_kinase_AS"/>
</dbReference>
<feature type="compositionally biased region" description="Low complexity" evidence="9">
    <location>
        <begin position="642"/>
        <end position="656"/>
    </location>
</feature>
<feature type="region of interest" description="Disordered" evidence="9">
    <location>
        <begin position="540"/>
        <end position="676"/>
    </location>
</feature>
<dbReference type="InterPro" id="IPR003169">
    <property type="entry name" value="GYF"/>
</dbReference>
<feature type="compositionally biased region" description="Polar residues" evidence="9">
    <location>
        <begin position="601"/>
        <end position="621"/>
    </location>
</feature>
<dbReference type="Gene3D" id="1.10.510.10">
    <property type="entry name" value="Transferase(Phosphotransferase) domain 1"/>
    <property type="match status" value="2"/>
</dbReference>
<dbReference type="Pfam" id="PF00069">
    <property type="entry name" value="Pkinase"/>
    <property type="match status" value="1"/>
</dbReference>
<comment type="catalytic activity">
    <reaction evidence="7">
        <text>L-threonyl-[protein] + ATP = O-phospho-L-threonyl-[protein] + ADP + H(+)</text>
        <dbReference type="Rhea" id="RHEA:46608"/>
        <dbReference type="Rhea" id="RHEA-COMP:11060"/>
        <dbReference type="Rhea" id="RHEA-COMP:11605"/>
        <dbReference type="ChEBI" id="CHEBI:15378"/>
        <dbReference type="ChEBI" id="CHEBI:30013"/>
        <dbReference type="ChEBI" id="CHEBI:30616"/>
        <dbReference type="ChEBI" id="CHEBI:61977"/>
        <dbReference type="ChEBI" id="CHEBI:456216"/>
        <dbReference type="EC" id="2.7.11.1"/>
    </reaction>
</comment>
<dbReference type="PROSITE" id="PS00109">
    <property type="entry name" value="PROTEIN_KINASE_TYR"/>
    <property type="match status" value="1"/>
</dbReference>
<feature type="compositionally biased region" description="Basic and acidic residues" evidence="9">
    <location>
        <begin position="570"/>
        <end position="579"/>
    </location>
</feature>
<dbReference type="Pfam" id="PF07714">
    <property type="entry name" value="PK_Tyr_Ser-Thr"/>
    <property type="match status" value="1"/>
</dbReference>
<dbReference type="Pfam" id="PF02213">
    <property type="entry name" value="GYF"/>
    <property type="match status" value="1"/>
</dbReference>
<evidence type="ECO:0000256" key="2">
    <source>
        <dbReference type="ARBA" id="ARBA00022527"/>
    </source>
</evidence>
<dbReference type="InterPro" id="IPR035445">
    <property type="entry name" value="GYF-like_dom_sf"/>
</dbReference>
<keyword evidence="2" id="KW-0723">Serine/threonine-protein kinase</keyword>
<evidence type="ECO:0000256" key="8">
    <source>
        <dbReference type="ARBA" id="ARBA00048679"/>
    </source>
</evidence>
<dbReference type="PROSITE" id="PS50011">
    <property type="entry name" value="PROTEIN_KINASE_DOM"/>
    <property type="match status" value="2"/>
</dbReference>
<keyword evidence="5 12" id="KW-0418">Kinase</keyword>
<evidence type="ECO:0000256" key="9">
    <source>
        <dbReference type="SAM" id="MobiDB-lite"/>
    </source>
</evidence>
<protein>
    <recommendedName>
        <fullName evidence="1">non-specific serine/threonine protein kinase</fullName>
        <ecNumber evidence="1">2.7.11.1</ecNumber>
    </recommendedName>
</protein>
<dbReference type="GO" id="GO:0005524">
    <property type="term" value="F:ATP binding"/>
    <property type="evidence" value="ECO:0007669"/>
    <property type="project" value="UniProtKB-KW"/>
</dbReference>
<feature type="domain" description="Protein kinase" evidence="10">
    <location>
        <begin position="710"/>
        <end position="835"/>
    </location>
</feature>
<proteinExistence type="predicted"/>
<keyword evidence="13" id="KW-1185">Reference proteome</keyword>
<dbReference type="EC" id="2.7.11.1" evidence="1"/>
<dbReference type="InterPro" id="IPR050236">
    <property type="entry name" value="Ser_Thr_kinase_AGC"/>
</dbReference>
<organism evidence="12 13">
    <name type="scientific">Mycena maculata</name>
    <dbReference type="NCBI Taxonomy" id="230809"/>
    <lineage>
        <taxon>Eukaryota</taxon>
        <taxon>Fungi</taxon>
        <taxon>Dikarya</taxon>
        <taxon>Basidiomycota</taxon>
        <taxon>Agaricomycotina</taxon>
        <taxon>Agaricomycetes</taxon>
        <taxon>Agaricomycetidae</taxon>
        <taxon>Agaricales</taxon>
        <taxon>Marasmiineae</taxon>
        <taxon>Mycenaceae</taxon>
        <taxon>Mycena</taxon>
    </lineage>
</organism>
<feature type="domain" description="Protein kinase" evidence="10">
    <location>
        <begin position="277"/>
        <end position="543"/>
    </location>
</feature>
<evidence type="ECO:0000259" key="11">
    <source>
        <dbReference type="PROSITE" id="PS50829"/>
    </source>
</evidence>
<evidence type="ECO:0000313" key="13">
    <source>
        <dbReference type="Proteomes" id="UP001215280"/>
    </source>
</evidence>
<keyword evidence="6" id="KW-0067">ATP-binding</keyword>
<dbReference type="SMART" id="SM00444">
    <property type="entry name" value="GYF"/>
    <property type="match status" value="1"/>
</dbReference>
<comment type="caution">
    <text evidence="12">The sequence shown here is derived from an EMBL/GenBank/DDBJ whole genome shotgun (WGS) entry which is preliminary data.</text>
</comment>
<name>A0AAD7J8R9_9AGAR</name>
<dbReference type="SMART" id="SM00219">
    <property type="entry name" value="TyrKc"/>
    <property type="match status" value="1"/>
</dbReference>
<keyword evidence="3" id="KW-0808">Transferase</keyword>
<dbReference type="InterPro" id="IPR001245">
    <property type="entry name" value="Ser-Thr/Tyr_kinase_cat_dom"/>
</dbReference>
<dbReference type="GO" id="GO:0004674">
    <property type="term" value="F:protein serine/threonine kinase activity"/>
    <property type="evidence" value="ECO:0007669"/>
    <property type="project" value="UniProtKB-KW"/>
</dbReference>
<dbReference type="GO" id="GO:0005634">
    <property type="term" value="C:nucleus"/>
    <property type="evidence" value="ECO:0007669"/>
    <property type="project" value="TreeGrafter"/>
</dbReference>
<evidence type="ECO:0000256" key="3">
    <source>
        <dbReference type="ARBA" id="ARBA00022679"/>
    </source>
</evidence>
<feature type="compositionally biased region" description="Basic residues" evidence="9">
    <location>
        <begin position="625"/>
        <end position="641"/>
    </location>
</feature>
<feature type="compositionally biased region" description="Polar residues" evidence="9">
    <location>
        <begin position="543"/>
        <end position="560"/>
    </location>
</feature>
<dbReference type="SUPFAM" id="SSF55277">
    <property type="entry name" value="GYF domain"/>
    <property type="match status" value="1"/>
</dbReference>
<reference evidence="12" key="1">
    <citation type="submission" date="2023-03" db="EMBL/GenBank/DDBJ databases">
        <title>Massive genome expansion in bonnet fungi (Mycena s.s.) driven by repeated elements and novel gene families across ecological guilds.</title>
        <authorList>
            <consortium name="Lawrence Berkeley National Laboratory"/>
            <person name="Harder C.B."/>
            <person name="Miyauchi S."/>
            <person name="Viragh M."/>
            <person name="Kuo A."/>
            <person name="Thoen E."/>
            <person name="Andreopoulos B."/>
            <person name="Lu D."/>
            <person name="Skrede I."/>
            <person name="Drula E."/>
            <person name="Henrissat B."/>
            <person name="Morin E."/>
            <person name="Kohler A."/>
            <person name="Barry K."/>
            <person name="LaButti K."/>
            <person name="Morin E."/>
            <person name="Salamov A."/>
            <person name="Lipzen A."/>
            <person name="Mereny Z."/>
            <person name="Hegedus B."/>
            <person name="Baldrian P."/>
            <person name="Stursova M."/>
            <person name="Weitz H."/>
            <person name="Taylor A."/>
            <person name="Grigoriev I.V."/>
            <person name="Nagy L.G."/>
            <person name="Martin F."/>
            <person name="Kauserud H."/>
        </authorList>
    </citation>
    <scope>NUCLEOTIDE SEQUENCE</scope>
    <source>
        <strain evidence="12">CBHHK188m</strain>
    </source>
</reference>
<evidence type="ECO:0000256" key="7">
    <source>
        <dbReference type="ARBA" id="ARBA00047899"/>
    </source>
</evidence>
<sequence length="835" mass="94595">MWETGGPFYRLLIRLDFPAPVVLTMEHTAPDTAMRLLASSKKRCDQEVETVLMNVAPFLERLEIDYKPGRPDDLEVTPSIGPQEPISDHPRSLGQATFLKEHPAQSALRAVLDVGKEMMDTALEKFLTDPIACHYFLTKICDLGREWHSNSQWPGRDWYYRILLAVSGFSRAAKWYHVDQYPQNPLGTDEGKPWSFFVSKASRWYYKDSKGKIHGSWKASLMNTWNRNGLLPPNLAVRKEGDSDYTLLGDLRLNSTHPSHPFRDSAATDAPQSIKDFVSIRTLHRGPSTSVFLAKRMATNDLFAVKVLEKPEMFAKNKVTIIRAERMAIFNQTDSHFISKVHFAFQSKTKVYLVKELFARGDCAALISSLGQIGEDLARKYTTQIVRGLEHLHQQGIIHRDLRPENILVDDRNTLKLTDFGISQKAFLNRSIANKSEETKQQVFRTIYYLTPEAVLGLQEDNASIDWWALGITTYEFLYGATPFQAEKLELVFQKILSGEIDWRWSTAPSMVARDFIHSMLHPDARQRCSLRGAEGVEAHRFLSNTPQDGLTSESSSARGTATKAKSHRLGADLRKHPLEPPTDIGPPTSRPVSPGRRSLSRTFTGLKSPKQSSRASSMEISSTRRPRSRSGRSTSRRRNSSRNSSDGWGSSWLSGYTTTESDPESDVSSLNSPNPSMRSSQWDWNILSDNPSSTHLLLEDLDLTGKITELDRYPFESGSLADVYSGTMKSFKFPVAVKIFRRMHSDAETLKQTSKYLCQEARIWRQLEHPNILPFLGISLDLGRSPALISPLCASGSIMKYLQHNKRNTEEKLQMPVYRQSVSLMAWPIYTQRE</sequence>
<dbReference type="PANTHER" id="PTHR24356">
    <property type="entry name" value="SERINE/THREONINE-PROTEIN KINASE"/>
    <property type="match status" value="1"/>
</dbReference>
<keyword evidence="4" id="KW-0547">Nucleotide-binding</keyword>
<dbReference type="PROSITE" id="PS50829">
    <property type="entry name" value="GYF"/>
    <property type="match status" value="1"/>
</dbReference>
<accession>A0AAD7J8R9</accession>
<dbReference type="EMBL" id="JARJLG010000052">
    <property type="protein sequence ID" value="KAJ7759444.1"/>
    <property type="molecule type" value="Genomic_DNA"/>
</dbReference>
<dbReference type="InterPro" id="IPR011009">
    <property type="entry name" value="Kinase-like_dom_sf"/>
</dbReference>
<dbReference type="GO" id="GO:0004713">
    <property type="term" value="F:protein tyrosine kinase activity"/>
    <property type="evidence" value="ECO:0007669"/>
    <property type="project" value="InterPro"/>
</dbReference>
<dbReference type="InterPro" id="IPR020635">
    <property type="entry name" value="Tyr_kinase_cat_dom"/>
</dbReference>